<dbReference type="InterPro" id="IPR017911">
    <property type="entry name" value="MacB-like_ATP-bd"/>
</dbReference>
<name>A0A846TVJ1_9MICC</name>
<dbReference type="PROSITE" id="PS00211">
    <property type="entry name" value="ABC_TRANSPORTER_1"/>
    <property type="match status" value="1"/>
</dbReference>
<comment type="caution">
    <text evidence="6">The sequence shown here is derived from an EMBL/GenBank/DDBJ whole genome shotgun (WGS) entry which is preliminary data.</text>
</comment>
<evidence type="ECO:0000313" key="6">
    <source>
        <dbReference type="EMBL" id="NKE09247.1"/>
    </source>
</evidence>
<dbReference type="InterPro" id="IPR027417">
    <property type="entry name" value="P-loop_NTPase"/>
</dbReference>
<reference evidence="6 7" key="1">
    <citation type="submission" date="2020-02" db="EMBL/GenBank/DDBJ databases">
        <authorList>
            <person name="Sun Q."/>
        </authorList>
    </citation>
    <scope>NUCLEOTIDE SEQUENCE [LARGE SCALE GENOMIC DNA]</scope>
    <source>
        <strain evidence="6 7">YIM 13062</strain>
    </source>
</reference>
<dbReference type="PROSITE" id="PS50893">
    <property type="entry name" value="ABC_TRANSPORTER_2"/>
    <property type="match status" value="1"/>
</dbReference>
<dbReference type="SMART" id="SM00382">
    <property type="entry name" value="AAA"/>
    <property type="match status" value="1"/>
</dbReference>
<evidence type="ECO:0000256" key="2">
    <source>
        <dbReference type="ARBA" id="ARBA00022741"/>
    </source>
</evidence>
<dbReference type="GO" id="GO:0022857">
    <property type="term" value="F:transmembrane transporter activity"/>
    <property type="evidence" value="ECO:0007669"/>
    <property type="project" value="TreeGrafter"/>
</dbReference>
<dbReference type="PANTHER" id="PTHR24220:SF685">
    <property type="entry name" value="ABC TRANSPORTER RELATED"/>
    <property type="match status" value="1"/>
</dbReference>
<evidence type="ECO:0000256" key="4">
    <source>
        <dbReference type="SAM" id="MobiDB-lite"/>
    </source>
</evidence>
<keyword evidence="2" id="KW-0547">Nucleotide-binding</keyword>
<dbReference type="GO" id="GO:0098796">
    <property type="term" value="C:membrane protein complex"/>
    <property type="evidence" value="ECO:0007669"/>
    <property type="project" value="UniProtKB-ARBA"/>
</dbReference>
<dbReference type="AlphaFoldDB" id="A0A846TVJ1"/>
<dbReference type="GO" id="GO:0005524">
    <property type="term" value="F:ATP binding"/>
    <property type="evidence" value="ECO:0007669"/>
    <property type="project" value="UniProtKB-KW"/>
</dbReference>
<proteinExistence type="predicted"/>
<keyword evidence="7" id="KW-1185">Reference proteome</keyword>
<evidence type="ECO:0000259" key="5">
    <source>
        <dbReference type="PROSITE" id="PS50893"/>
    </source>
</evidence>
<evidence type="ECO:0000256" key="1">
    <source>
        <dbReference type="ARBA" id="ARBA00022448"/>
    </source>
</evidence>
<dbReference type="FunFam" id="3.40.50.300:FF:000032">
    <property type="entry name" value="Export ABC transporter ATP-binding protein"/>
    <property type="match status" value="1"/>
</dbReference>
<dbReference type="InterPro" id="IPR015854">
    <property type="entry name" value="ABC_transpr_LolD-like"/>
</dbReference>
<gene>
    <name evidence="6" type="ORF">GTW58_04680</name>
</gene>
<keyword evidence="3 6" id="KW-0067">ATP-binding</keyword>
<dbReference type="PANTHER" id="PTHR24220">
    <property type="entry name" value="IMPORT ATP-BINDING PROTEIN"/>
    <property type="match status" value="1"/>
</dbReference>
<dbReference type="CDD" id="cd03255">
    <property type="entry name" value="ABC_MJ0796_LolCDE_FtsE"/>
    <property type="match status" value="1"/>
</dbReference>
<dbReference type="SUPFAM" id="SSF52540">
    <property type="entry name" value="P-loop containing nucleoside triphosphate hydrolases"/>
    <property type="match status" value="1"/>
</dbReference>
<dbReference type="GO" id="GO:0016887">
    <property type="term" value="F:ATP hydrolysis activity"/>
    <property type="evidence" value="ECO:0007669"/>
    <property type="project" value="InterPro"/>
</dbReference>
<evidence type="ECO:0000256" key="3">
    <source>
        <dbReference type="ARBA" id="ARBA00022840"/>
    </source>
</evidence>
<dbReference type="Gene3D" id="3.40.50.300">
    <property type="entry name" value="P-loop containing nucleotide triphosphate hydrolases"/>
    <property type="match status" value="1"/>
</dbReference>
<keyword evidence="1" id="KW-0813">Transport</keyword>
<dbReference type="Proteomes" id="UP000521379">
    <property type="component" value="Unassembled WGS sequence"/>
</dbReference>
<protein>
    <submittedName>
        <fullName evidence="6">ABC transporter ATP-binding protein</fullName>
    </submittedName>
</protein>
<sequence length="283" mass="30044">MDAAVVAQHVSRTYGSGDLSVTALRDVSLTIERGTFTAVVGPSGSGKSTLVHCLAGLDSPNARPETVIQVGGQDITRMNDKKLTEFRREHVGFVFQAFNLVPVLTAQQNIELPLTLAGKKLDKQRLGAVAQALGITDRLEHRPDELSGGQQQRVAIARALITDPDVIIADEPTGALDTETTAQVLGLLADTVHNQGHTVVVVTHDSRVADYADRTIRVQDGRIVSDEFVKGGRVGSLHGSSAVTTHDDDVRSPGTPGRGNRLGASQPSIASLADEIRQRGGEL</sequence>
<feature type="domain" description="ABC transporter" evidence="5">
    <location>
        <begin position="5"/>
        <end position="245"/>
    </location>
</feature>
<dbReference type="InterPro" id="IPR003593">
    <property type="entry name" value="AAA+_ATPase"/>
</dbReference>
<dbReference type="GO" id="GO:0005886">
    <property type="term" value="C:plasma membrane"/>
    <property type="evidence" value="ECO:0007669"/>
    <property type="project" value="TreeGrafter"/>
</dbReference>
<dbReference type="InterPro" id="IPR003439">
    <property type="entry name" value="ABC_transporter-like_ATP-bd"/>
</dbReference>
<feature type="compositionally biased region" description="Basic and acidic residues" evidence="4">
    <location>
        <begin position="274"/>
        <end position="283"/>
    </location>
</feature>
<accession>A0A846TVJ1</accession>
<evidence type="ECO:0000313" key="7">
    <source>
        <dbReference type="Proteomes" id="UP000521379"/>
    </source>
</evidence>
<organism evidence="6 7">
    <name type="scientific">Kocuria subflava</name>
    <dbReference type="NCBI Taxonomy" id="1736139"/>
    <lineage>
        <taxon>Bacteria</taxon>
        <taxon>Bacillati</taxon>
        <taxon>Actinomycetota</taxon>
        <taxon>Actinomycetes</taxon>
        <taxon>Micrococcales</taxon>
        <taxon>Micrococcaceae</taxon>
        <taxon>Kocuria</taxon>
    </lineage>
</organism>
<feature type="region of interest" description="Disordered" evidence="4">
    <location>
        <begin position="235"/>
        <end position="283"/>
    </location>
</feature>
<dbReference type="InterPro" id="IPR017871">
    <property type="entry name" value="ABC_transporter-like_CS"/>
</dbReference>
<dbReference type="EMBL" id="JAAVUN010000006">
    <property type="protein sequence ID" value="NKE09247.1"/>
    <property type="molecule type" value="Genomic_DNA"/>
</dbReference>
<dbReference type="Pfam" id="PF00005">
    <property type="entry name" value="ABC_tran"/>
    <property type="match status" value="1"/>
</dbReference>